<proteinExistence type="inferred from homology"/>
<keyword evidence="7 15" id="KW-0479">Metal-binding</keyword>
<evidence type="ECO:0000259" key="17">
    <source>
        <dbReference type="PROSITE" id="PS50886"/>
    </source>
</evidence>
<feature type="domain" description="B5" evidence="19">
    <location>
        <begin position="410"/>
        <end position="500"/>
    </location>
</feature>
<evidence type="ECO:0000256" key="9">
    <source>
        <dbReference type="ARBA" id="ARBA00022840"/>
    </source>
</evidence>
<evidence type="ECO:0000256" key="3">
    <source>
        <dbReference type="ARBA" id="ARBA00011209"/>
    </source>
</evidence>
<dbReference type="InterPro" id="IPR045060">
    <property type="entry name" value="Phe-tRNA-ligase_IIc_bsu"/>
</dbReference>
<dbReference type="GO" id="GO:0009328">
    <property type="term" value="C:phenylalanine-tRNA ligase complex"/>
    <property type="evidence" value="ECO:0007669"/>
    <property type="project" value="TreeGrafter"/>
</dbReference>
<dbReference type="InterPro" id="IPR036690">
    <property type="entry name" value="Fdx_antiC-bd_sf"/>
</dbReference>
<evidence type="ECO:0000256" key="7">
    <source>
        <dbReference type="ARBA" id="ARBA00022723"/>
    </source>
</evidence>
<dbReference type="SUPFAM" id="SSF50249">
    <property type="entry name" value="Nucleic acid-binding proteins"/>
    <property type="match status" value="1"/>
</dbReference>
<dbReference type="Gene3D" id="3.50.40.10">
    <property type="entry name" value="Phenylalanyl-trna Synthetase, Chain B, domain 3"/>
    <property type="match status" value="1"/>
</dbReference>
<dbReference type="InterPro" id="IPR020825">
    <property type="entry name" value="Phe-tRNA_synthase-like_B3/B4"/>
</dbReference>
<keyword evidence="6 15" id="KW-0436">Ligase</keyword>
<evidence type="ECO:0000313" key="20">
    <source>
        <dbReference type="EMBL" id="MBE9079310.1"/>
    </source>
</evidence>
<evidence type="ECO:0000256" key="12">
    <source>
        <dbReference type="ARBA" id="ARBA00022917"/>
    </source>
</evidence>
<dbReference type="FunFam" id="3.50.40.10:FF:000001">
    <property type="entry name" value="Phenylalanine--tRNA ligase beta subunit"/>
    <property type="match status" value="1"/>
</dbReference>
<evidence type="ECO:0000256" key="4">
    <source>
        <dbReference type="ARBA" id="ARBA00022490"/>
    </source>
</evidence>
<comment type="caution">
    <text evidence="20">The sequence shown here is derived from an EMBL/GenBank/DDBJ whole genome shotgun (WGS) entry which is preliminary data.</text>
</comment>
<evidence type="ECO:0000256" key="2">
    <source>
        <dbReference type="ARBA" id="ARBA00008653"/>
    </source>
</evidence>
<dbReference type="Pfam" id="PF01588">
    <property type="entry name" value="tRNA_bind"/>
    <property type="match status" value="1"/>
</dbReference>
<dbReference type="SUPFAM" id="SSF56037">
    <property type="entry name" value="PheT/TilS domain"/>
    <property type="match status" value="1"/>
</dbReference>
<dbReference type="Pfam" id="PF03484">
    <property type="entry name" value="B5"/>
    <property type="match status" value="1"/>
</dbReference>
<evidence type="ECO:0000256" key="10">
    <source>
        <dbReference type="ARBA" id="ARBA00022842"/>
    </source>
</evidence>
<dbReference type="Pfam" id="PF03483">
    <property type="entry name" value="B3_4"/>
    <property type="match status" value="1"/>
</dbReference>
<dbReference type="GO" id="GO:0005524">
    <property type="term" value="F:ATP binding"/>
    <property type="evidence" value="ECO:0007669"/>
    <property type="project" value="UniProtKB-UniRule"/>
</dbReference>
<dbReference type="InterPro" id="IPR005121">
    <property type="entry name" value="Fdx_antiC-bd"/>
</dbReference>
<organism evidence="20 21">
    <name type="scientific">Vasconcelosia minhoensis LEGE 07310</name>
    <dbReference type="NCBI Taxonomy" id="915328"/>
    <lineage>
        <taxon>Bacteria</taxon>
        <taxon>Bacillati</taxon>
        <taxon>Cyanobacteriota</taxon>
        <taxon>Cyanophyceae</taxon>
        <taxon>Nodosilineales</taxon>
        <taxon>Cymatolegaceae</taxon>
        <taxon>Vasconcelosia</taxon>
        <taxon>Vasconcelosia minhoensis</taxon>
    </lineage>
</organism>
<dbReference type="InterPro" id="IPR041616">
    <property type="entry name" value="PheRS_beta_core"/>
</dbReference>
<dbReference type="InterPro" id="IPR045864">
    <property type="entry name" value="aa-tRNA-synth_II/BPL/LPL"/>
</dbReference>
<dbReference type="SMART" id="SM00873">
    <property type="entry name" value="B3_4"/>
    <property type="match status" value="1"/>
</dbReference>
<gene>
    <name evidence="15" type="primary">pheT</name>
    <name evidence="20" type="ORF">IQ241_18750</name>
</gene>
<keyword evidence="5 16" id="KW-0820">tRNA-binding</keyword>
<dbReference type="Gene3D" id="3.30.930.10">
    <property type="entry name" value="Bira Bifunctional Protein, Domain 2"/>
    <property type="match status" value="1"/>
</dbReference>
<dbReference type="InterPro" id="IPR009061">
    <property type="entry name" value="DNA-bd_dom_put_sf"/>
</dbReference>
<comment type="cofactor">
    <cofactor evidence="15">
        <name>Mg(2+)</name>
        <dbReference type="ChEBI" id="CHEBI:18420"/>
    </cofactor>
    <text evidence="15">Binds 2 magnesium ions per tetramer.</text>
</comment>
<dbReference type="Pfam" id="PF03147">
    <property type="entry name" value="FDX-ACB"/>
    <property type="match status" value="1"/>
</dbReference>
<dbReference type="GO" id="GO:0000049">
    <property type="term" value="F:tRNA binding"/>
    <property type="evidence" value="ECO:0007669"/>
    <property type="project" value="UniProtKB-UniRule"/>
</dbReference>
<dbReference type="InterPro" id="IPR004532">
    <property type="entry name" value="Phe-tRNA-ligase_IIc_bsu_bact"/>
</dbReference>
<dbReference type="GO" id="GO:0000287">
    <property type="term" value="F:magnesium ion binding"/>
    <property type="evidence" value="ECO:0007669"/>
    <property type="project" value="UniProtKB-UniRule"/>
</dbReference>
<dbReference type="Proteomes" id="UP000636505">
    <property type="component" value="Unassembled WGS sequence"/>
</dbReference>
<dbReference type="CDD" id="cd02796">
    <property type="entry name" value="tRNA_bind_bactPheRS"/>
    <property type="match status" value="1"/>
</dbReference>
<keyword evidence="13 15" id="KW-0030">Aminoacyl-tRNA synthetase</keyword>
<dbReference type="SUPFAM" id="SSF54991">
    <property type="entry name" value="Anticodon-binding domain of PheRS"/>
    <property type="match status" value="1"/>
</dbReference>
<dbReference type="GO" id="GO:0004826">
    <property type="term" value="F:phenylalanine-tRNA ligase activity"/>
    <property type="evidence" value="ECO:0007669"/>
    <property type="project" value="UniProtKB-UniRule"/>
</dbReference>
<dbReference type="AlphaFoldDB" id="A0A8J7DP92"/>
<dbReference type="PROSITE" id="PS50886">
    <property type="entry name" value="TRBD"/>
    <property type="match status" value="1"/>
</dbReference>
<dbReference type="NCBIfam" id="TIGR00472">
    <property type="entry name" value="pheT_bact"/>
    <property type="match status" value="1"/>
</dbReference>
<feature type="domain" description="FDX-ACB" evidence="18">
    <location>
        <begin position="725"/>
        <end position="818"/>
    </location>
</feature>
<feature type="binding site" evidence="15">
    <location>
        <position position="488"/>
    </location>
    <ligand>
        <name>Mg(2+)</name>
        <dbReference type="ChEBI" id="CHEBI:18420"/>
        <note>shared with alpha subunit</note>
    </ligand>
</feature>
<dbReference type="SMART" id="SM00896">
    <property type="entry name" value="FDX-ACB"/>
    <property type="match status" value="1"/>
</dbReference>
<dbReference type="Gene3D" id="3.30.56.10">
    <property type="match status" value="2"/>
</dbReference>
<dbReference type="InterPro" id="IPR005146">
    <property type="entry name" value="B3/B4_tRNA-bd"/>
</dbReference>
<dbReference type="HAMAP" id="MF_00283">
    <property type="entry name" value="Phe_tRNA_synth_beta1"/>
    <property type="match status" value="1"/>
</dbReference>
<keyword evidence="11 16" id="KW-0694">RNA-binding</keyword>
<evidence type="ECO:0000259" key="19">
    <source>
        <dbReference type="PROSITE" id="PS51483"/>
    </source>
</evidence>
<evidence type="ECO:0000256" key="1">
    <source>
        <dbReference type="ARBA" id="ARBA00004496"/>
    </source>
</evidence>
<dbReference type="PANTHER" id="PTHR10947">
    <property type="entry name" value="PHENYLALANYL-TRNA SYNTHETASE BETA CHAIN AND LEUCINE-RICH REPEAT-CONTAINING PROTEIN 47"/>
    <property type="match status" value="1"/>
</dbReference>
<evidence type="ECO:0000256" key="6">
    <source>
        <dbReference type="ARBA" id="ARBA00022598"/>
    </source>
</evidence>
<evidence type="ECO:0000256" key="8">
    <source>
        <dbReference type="ARBA" id="ARBA00022741"/>
    </source>
</evidence>
<keyword evidence="21" id="KW-1185">Reference proteome</keyword>
<dbReference type="NCBIfam" id="NF045760">
    <property type="entry name" value="YtpR"/>
    <property type="match status" value="1"/>
</dbReference>
<keyword evidence="9 15" id="KW-0067">ATP-binding</keyword>
<dbReference type="Pfam" id="PF17759">
    <property type="entry name" value="tRNA_synthFbeta"/>
    <property type="match status" value="1"/>
</dbReference>
<keyword evidence="8 15" id="KW-0547">Nucleotide-binding</keyword>
<keyword evidence="10 15" id="KW-0460">Magnesium</keyword>
<dbReference type="SUPFAM" id="SSF55681">
    <property type="entry name" value="Class II aaRS and biotin synthetases"/>
    <property type="match status" value="1"/>
</dbReference>
<evidence type="ECO:0000256" key="11">
    <source>
        <dbReference type="ARBA" id="ARBA00022884"/>
    </source>
</evidence>
<evidence type="ECO:0000256" key="5">
    <source>
        <dbReference type="ARBA" id="ARBA00022555"/>
    </source>
</evidence>
<dbReference type="InterPro" id="IPR005147">
    <property type="entry name" value="tRNA_synthase_B5-dom"/>
</dbReference>
<feature type="binding site" evidence="15">
    <location>
        <position position="487"/>
    </location>
    <ligand>
        <name>Mg(2+)</name>
        <dbReference type="ChEBI" id="CHEBI:18420"/>
        <note>shared with alpha subunit</note>
    </ligand>
</feature>
<comment type="catalytic activity">
    <reaction evidence="14 15">
        <text>tRNA(Phe) + L-phenylalanine + ATP = L-phenylalanyl-tRNA(Phe) + AMP + diphosphate + H(+)</text>
        <dbReference type="Rhea" id="RHEA:19413"/>
        <dbReference type="Rhea" id="RHEA-COMP:9668"/>
        <dbReference type="Rhea" id="RHEA-COMP:9699"/>
        <dbReference type="ChEBI" id="CHEBI:15378"/>
        <dbReference type="ChEBI" id="CHEBI:30616"/>
        <dbReference type="ChEBI" id="CHEBI:33019"/>
        <dbReference type="ChEBI" id="CHEBI:58095"/>
        <dbReference type="ChEBI" id="CHEBI:78442"/>
        <dbReference type="ChEBI" id="CHEBI:78531"/>
        <dbReference type="ChEBI" id="CHEBI:456215"/>
        <dbReference type="EC" id="6.1.1.20"/>
    </reaction>
</comment>
<dbReference type="FunFam" id="3.30.70.380:FF:000001">
    <property type="entry name" value="Phenylalanine--tRNA ligase beta subunit"/>
    <property type="match status" value="1"/>
</dbReference>
<feature type="binding site" evidence="15">
    <location>
        <position position="478"/>
    </location>
    <ligand>
        <name>Mg(2+)</name>
        <dbReference type="ChEBI" id="CHEBI:18420"/>
        <note>shared with alpha subunit</note>
    </ligand>
</feature>
<comment type="subcellular location">
    <subcellularLocation>
        <location evidence="1 15">Cytoplasm</location>
    </subcellularLocation>
</comment>
<protein>
    <recommendedName>
        <fullName evidence="15">Phenylalanine--tRNA ligase beta subunit</fullName>
        <ecNumber evidence="15">6.1.1.20</ecNumber>
    </recommendedName>
    <alternativeName>
        <fullName evidence="15">Phenylalanyl-tRNA synthetase beta subunit</fullName>
        <shortName evidence="15">PheRS</shortName>
    </alternativeName>
</protein>
<name>A0A8J7DP92_9CYAN</name>
<sequence>MRVSISWLKELVDFDLSPEGLAEALTMAGFEVEEIEERRTWADGVVVGRVLERQPHPNAEKLSLCTVDIGTATPSTIVCGAANVCADIYVPVATVGTYLPKVDLKIKPRQLRGVPSEGMICSLAELGLAKDSEGIHIFQQEALTPGQDARPLLGLDDSILDLTSTANRADALSMVGIAREVAAITGNPLKLPPSQSLAGIAQSSPVAIELTDAKACPIYIGTVMEQIQIGPSPDWLKQRLAAAGTRSISNVVDITNYVLLEWGQPLHAFDLDQLQAAAGAPLTVGVRLAQSAEKLCTLDGQDRQLTPQTLLITANDRPVALAGVMGGEETEVHDQTQTVFLEAAYFDAAAIRRSARSQGLRTEASARYERGVNPAELTLACDRALQLLQELAGATIVGQAEDRTEVGRITPTRTLDLRLSRVNQILGPTVESNAAGTAALDRDTVEALLTKLGCETKPVGSAAATVWQVTVPPYRYRDLEREIDLIEEIARLYGYDRFANTLPAQTARGFLSPEAALSQQLRAAFRGAGLTEVLHYSLTKPAEGDQRETQVVLANPLFAEYSALRSDLLSGLIDAYQYNLEQGNGPLNAFEIGHVFSMAEGELVETEKVAGIVGGDSRRGRWVSGAQPLTWYEAKGLLEEVCDRLNLTVDYRPDSAVPRLHPGRTAGLWVRGRLRLGTFGQLHPELRQQRGLPDEIYLFELDWSVLKTCCLAQYSGQMVRFQPYSPYPAADRDLAFFAPVEIAVADLQKLMLKTGGKLLETVTLFDQYRGQNVPESQRSLAFRLVYRSPDRTLTDSDIEPVHQKIRAALEKAYPVSLRS</sequence>
<accession>A0A8J7DP92</accession>
<dbReference type="FunFam" id="2.40.50.140:FF:000045">
    <property type="entry name" value="Phenylalanine--tRNA ligase beta subunit"/>
    <property type="match status" value="1"/>
</dbReference>
<comment type="similarity">
    <text evidence="2 15">Belongs to the phenylalanyl-tRNA synthetase beta subunit family. Type 1 subfamily.</text>
</comment>
<dbReference type="EC" id="6.1.1.20" evidence="15"/>
<reference evidence="20" key="1">
    <citation type="submission" date="2020-10" db="EMBL/GenBank/DDBJ databases">
        <authorList>
            <person name="Castelo-Branco R."/>
            <person name="Eusebio N."/>
            <person name="Adriana R."/>
            <person name="Vieira A."/>
            <person name="Brugerolle De Fraissinette N."/>
            <person name="Rezende De Castro R."/>
            <person name="Schneider M.P."/>
            <person name="Vasconcelos V."/>
            <person name="Leao P.N."/>
        </authorList>
    </citation>
    <scope>NUCLEOTIDE SEQUENCE</scope>
    <source>
        <strain evidence="20">LEGE 07310</strain>
    </source>
</reference>
<evidence type="ECO:0000313" key="21">
    <source>
        <dbReference type="Proteomes" id="UP000636505"/>
    </source>
</evidence>
<keyword evidence="4 15" id="KW-0963">Cytoplasm</keyword>
<dbReference type="PROSITE" id="PS51447">
    <property type="entry name" value="FDX_ACB"/>
    <property type="match status" value="1"/>
</dbReference>
<dbReference type="PROSITE" id="PS51483">
    <property type="entry name" value="B5"/>
    <property type="match status" value="1"/>
</dbReference>
<dbReference type="RefSeq" id="WP_193910143.1">
    <property type="nucleotide sequence ID" value="NZ_JADEXG010000052.1"/>
</dbReference>
<feature type="domain" description="TRNA-binding" evidence="17">
    <location>
        <begin position="39"/>
        <end position="150"/>
    </location>
</feature>
<comment type="subunit">
    <text evidence="3 15">Tetramer of two alpha and two beta subunits.</text>
</comment>
<evidence type="ECO:0000256" key="14">
    <source>
        <dbReference type="ARBA" id="ARBA00049255"/>
    </source>
</evidence>
<evidence type="ECO:0000256" key="16">
    <source>
        <dbReference type="PROSITE-ProRule" id="PRU00209"/>
    </source>
</evidence>
<evidence type="ECO:0000256" key="15">
    <source>
        <dbReference type="HAMAP-Rule" id="MF_00283"/>
    </source>
</evidence>
<keyword evidence="12 15" id="KW-0648">Protein biosynthesis</keyword>
<dbReference type="Gene3D" id="2.40.50.140">
    <property type="entry name" value="Nucleic acid-binding proteins"/>
    <property type="match status" value="1"/>
</dbReference>
<evidence type="ECO:0000259" key="18">
    <source>
        <dbReference type="PROSITE" id="PS51447"/>
    </source>
</evidence>
<evidence type="ECO:0000256" key="13">
    <source>
        <dbReference type="ARBA" id="ARBA00023146"/>
    </source>
</evidence>
<dbReference type="InterPro" id="IPR033714">
    <property type="entry name" value="tRNA_bind_bactPheRS"/>
</dbReference>
<dbReference type="SUPFAM" id="SSF46955">
    <property type="entry name" value="Putative DNA-binding domain"/>
    <property type="match status" value="1"/>
</dbReference>
<dbReference type="PANTHER" id="PTHR10947:SF0">
    <property type="entry name" value="PHENYLALANINE--TRNA LIGASE BETA SUBUNIT"/>
    <property type="match status" value="1"/>
</dbReference>
<dbReference type="SMART" id="SM00874">
    <property type="entry name" value="B5"/>
    <property type="match status" value="1"/>
</dbReference>
<dbReference type="InterPro" id="IPR002547">
    <property type="entry name" value="tRNA-bd_dom"/>
</dbReference>
<dbReference type="InterPro" id="IPR012340">
    <property type="entry name" value="NA-bd_OB-fold"/>
</dbReference>
<dbReference type="Gene3D" id="3.30.70.380">
    <property type="entry name" value="Ferrodoxin-fold anticodon-binding domain"/>
    <property type="match status" value="1"/>
</dbReference>
<dbReference type="CDD" id="cd00769">
    <property type="entry name" value="PheRS_beta_core"/>
    <property type="match status" value="1"/>
</dbReference>
<feature type="binding site" evidence="15">
    <location>
        <position position="484"/>
    </location>
    <ligand>
        <name>Mg(2+)</name>
        <dbReference type="ChEBI" id="CHEBI:18420"/>
        <note>shared with alpha subunit</note>
    </ligand>
</feature>
<dbReference type="EMBL" id="JADEXG010000052">
    <property type="protein sequence ID" value="MBE9079310.1"/>
    <property type="molecule type" value="Genomic_DNA"/>
</dbReference>
<dbReference type="GO" id="GO:0006432">
    <property type="term" value="P:phenylalanyl-tRNA aminoacylation"/>
    <property type="evidence" value="ECO:0007669"/>
    <property type="project" value="UniProtKB-UniRule"/>
</dbReference>